<reference evidence="2" key="1">
    <citation type="submission" date="2021-01" db="EMBL/GenBank/DDBJ databases">
        <authorList>
            <person name="Corre E."/>
            <person name="Pelletier E."/>
            <person name="Niang G."/>
            <person name="Scheremetjew M."/>
            <person name="Finn R."/>
            <person name="Kale V."/>
            <person name="Holt S."/>
            <person name="Cochrane G."/>
            <person name="Meng A."/>
            <person name="Brown T."/>
            <person name="Cohen L."/>
        </authorList>
    </citation>
    <scope>NUCLEOTIDE SEQUENCE</scope>
    <source>
        <strain evidence="2">FSP1.4</strain>
    </source>
</reference>
<name>A0A7S3NB47_9SPIT</name>
<evidence type="ECO:0000313" key="2">
    <source>
        <dbReference type="EMBL" id="CAE0348821.1"/>
    </source>
</evidence>
<feature type="transmembrane region" description="Helical" evidence="1">
    <location>
        <begin position="20"/>
        <end position="44"/>
    </location>
</feature>
<dbReference type="EMBL" id="HBII01018192">
    <property type="protein sequence ID" value="CAE0348821.1"/>
    <property type="molecule type" value="Transcribed_RNA"/>
</dbReference>
<dbReference type="AlphaFoldDB" id="A0A7S3NB47"/>
<proteinExistence type="predicted"/>
<accession>A0A7S3NB47</accession>
<evidence type="ECO:0000256" key="1">
    <source>
        <dbReference type="SAM" id="Phobius"/>
    </source>
</evidence>
<protein>
    <submittedName>
        <fullName evidence="2">Uncharacterized protein</fullName>
    </submittedName>
</protein>
<organism evidence="2">
    <name type="scientific">Euplotes harpa</name>
    <dbReference type="NCBI Taxonomy" id="151035"/>
    <lineage>
        <taxon>Eukaryota</taxon>
        <taxon>Sar</taxon>
        <taxon>Alveolata</taxon>
        <taxon>Ciliophora</taxon>
        <taxon>Intramacronucleata</taxon>
        <taxon>Spirotrichea</taxon>
        <taxon>Hypotrichia</taxon>
        <taxon>Euplotida</taxon>
        <taxon>Euplotidae</taxon>
        <taxon>Euplotes</taxon>
    </lineage>
</organism>
<keyword evidence="1" id="KW-0472">Membrane</keyword>
<keyword evidence="1" id="KW-1133">Transmembrane helix</keyword>
<feature type="transmembrane region" description="Helical" evidence="1">
    <location>
        <begin position="65"/>
        <end position="84"/>
    </location>
</feature>
<gene>
    <name evidence="2" type="ORF">EHAR0213_LOCUS7732</name>
</gene>
<sequence length="105" mass="12504">MVFSSDQFRDKCMDYIFIIFYRQLLILFISCLIFCINEGIEFIFVRLSHFQKHKSWTSFNGQLTLLIFMLMYINTGVIMMLASIDIPMWPLTYIVSDSKYKDTAK</sequence>
<keyword evidence="1" id="KW-0812">Transmembrane</keyword>